<dbReference type="Proteomes" id="UP000887579">
    <property type="component" value="Unplaced"/>
</dbReference>
<reference evidence="2" key="1">
    <citation type="submission" date="2022-11" db="UniProtKB">
        <authorList>
            <consortium name="WormBaseParasite"/>
        </authorList>
    </citation>
    <scope>IDENTIFICATION</scope>
</reference>
<accession>A0AC34GUD4</accession>
<proteinExistence type="predicted"/>
<protein>
    <submittedName>
        <fullName evidence="2">Uncharacterized protein</fullName>
    </submittedName>
</protein>
<sequence>MQYDEPLDSTKILNYLQACRNCYDMRLHQHDLSVLPEHIEIANITFSNIARNYNGFELPQNTILDLPDDDSINYVDTLYIYPKIKHRNHVIQDENDDIILINKRLEE</sequence>
<evidence type="ECO:0000313" key="2">
    <source>
        <dbReference type="WBParaSite" id="ES5_v2.g8452.t1"/>
    </source>
</evidence>
<dbReference type="WBParaSite" id="ES5_v2.g8452.t1">
    <property type="protein sequence ID" value="ES5_v2.g8452.t1"/>
    <property type="gene ID" value="ES5_v2.g8452"/>
</dbReference>
<organism evidence="1 2">
    <name type="scientific">Panagrolaimus sp. ES5</name>
    <dbReference type="NCBI Taxonomy" id="591445"/>
    <lineage>
        <taxon>Eukaryota</taxon>
        <taxon>Metazoa</taxon>
        <taxon>Ecdysozoa</taxon>
        <taxon>Nematoda</taxon>
        <taxon>Chromadorea</taxon>
        <taxon>Rhabditida</taxon>
        <taxon>Tylenchina</taxon>
        <taxon>Panagrolaimomorpha</taxon>
        <taxon>Panagrolaimoidea</taxon>
        <taxon>Panagrolaimidae</taxon>
        <taxon>Panagrolaimus</taxon>
    </lineage>
</organism>
<name>A0AC34GUD4_9BILA</name>
<evidence type="ECO:0000313" key="1">
    <source>
        <dbReference type="Proteomes" id="UP000887579"/>
    </source>
</evidence>